<evidence type="ECO:0000256" key="1">
    <source>
        <dbReference type="ARBA" id="ARBA00004127"/>
    </source>
</evidence>
<protein>
    <submittedName>
        <fullName evidence="9">Sterol desaturase family protein</fullName>
        <ecNumber evidence="9">1.-.-.-</ecNumber>
    </submittedName>
</protein>
<evidence type="ECO:0000256" key="7">
    <source>
        <dbReference type="SAM" id="Phobius"/>
    </source>
</evidence>
<sequence length="299" mass="34362">MLRTLLDYLLWPLILIAAVIPTGIGIAAGHETLAFNCVYFSLAALLYVLERVHPHEKDWLHSDGQAVQDFAHTAFTKSFVQLLIVSATWLGLASVVGGTQGTGYWPNHWPMWCQVVLGLVVAEFGLYWAHRIAHEWMPLWWFHAVHHSSKKLWFFNTGRFHIIDTLKSMIFSAPLLALAGAPKDVVLWFGAITAYIGFLTHANIQMRFGWLNYIFNTPALHRWHHSMDLREGNKNYGENLMIWDIIFGTYYDDTRRRPPVKIGIKSAMPKTFWGQIIEPFRWNKFQASAKAGTTKHELM</sequence>
<evidence type="ECO:0000259" key="8">
    <source>
        <dbReference type="Pfam" id="PF04116"/>
    </source>
</evidence>
<dbReference type="EC" id="1.-.-.-" evidence="9"/>
<dbReference type="Proteomes" id="UP001596052">
    <property type="component" value="Unassembled WGS sequence"/>
</dbReference>
<evidence type="ECO:0000256" key="3">
    <source>
        <dbReference type="ARBA" id="ARBA00022989"/>
    </source>
</evidence>
<reference evidence="10" key="1">
    <citation type="journal article" date="2019" name="Int. J. Syst. Evol. Microbiol.">
        <title>The Global Catalogue of Microorganisms (GCM) 10K type strain sequencing project: providing services to taxonomists for standard genome sequencing and annotation.</title>
        <authorList>
            <consortium name="The Broad Institute Genomics Platform"/>
            <consortium name="The Broad Institute Genome Sequencing Center for Infectious Disease"/>
            <person name="Wu L."/>
            <person name="Ma J."/>
        </authorList>
    </citation>
    <scope>NUCLEOTIDE SEQUENCE [LARGE SCALE GENOMIC DNA]</scope>
    <source>
        <strain evidence="10">CGMCC 4.1469</strain>
    </source>
</reference>
<evidence type="ECO:0000256" key="4">
    <source>
        <dbReference type="ARBA" id="ARBA00023002"/>
    </source>
</evidence>
<organism evidence="9 10">
    <name type="scientific">Prosthecobacter fluviatilis</name>
    <dbReference type="NCBI Taxonomy" id="445931"/>
    <lineage>
        <taxon>Bacteria</taxon>
        <taxon>Pseudomonadati</taxon>
        <taxon>Verrucomicrobiota</taxon>
        <taxon>Verrucomicrobiia</taxon>
        <taxon>Verrucomicrobiales</taxon>
        <taxon>Verrucomicrobiaceae</taxon>
        <taxon>Prosthecobacter</taxon>
    </lineage>
</organism>
<keyword evidence="10" id="KW-1185">Reference proteome</keyword>
<comment type="caution">
    <text evidence="9">The sequence shown here is derived from an EMBL/GenBank/DDBJ whole genome shotgun (WGS) entry which is preliminary data.</text>
</comment>
<dbReference type="PANTHER" id="PTHR21624">
    <property type="entry name" value="STEROL DESATURASE-RELATED PROTEIN"/>
    <property type="match status" value="1"/>
</dbReference>
<dbReference type="GO" id="GO:0016491">
    <property type="term" value="F:oxidoreductase activity"/>
    <property type="evidence" value="ECO:0007669"/>
    <property type="project" value="UniProtKB-KW"/>
</dbReference>
<keyword evidence="6 7" id="KW-0472">Membrane</keyword>
<keyword evidence="3 7" id="KW-1133">Transmembrane helix</keyword>
<feature type="domain" description="Fatty acid hydroxylase" evidence="8">
    <location>
        <begin position="115"/>
        <end position="249"/>
    </location>
</feature>
<keyword evidence="5" id="KW-0443">Lipid metabolism</keyword>
<comment type="subcellular location">
    <subcellularLocation>
        <location evidence="1">Endomembrane system</location>
        <topology evidence="1">Multi-pass membrane protein</topology>
    </subcellularLocation>
</comment>
<feature type="transmembrane region" description="Helical" evidence="7">
    <location>
        <begin position="79"/>
        <end position="97"/>
    </location>
</feature>
<name>A0ABW0KW07_9BACT</name>
<dbReference type="PANTHER" id="PTHR21624:SF1">
    <property type="entry name" value="ALKYLGLYCEROL MONOOXYGENASE"/>
    <property type="match status" value="1"/>
</dbReference>
<feature type="transmembrane region" description="Helical" evidence="7">
    <location>
        <begin position="33"/>
        <end position="49"/>
    </location>
</feature>
<evidence type="ECO:0000313" key="9">
    <source>
        <dbReference type="EMBL" id="MFC5456923.1"/>
    </source>
</evidence>
<dbReference type="Pfam" id="PF04116">
    <property type="entry name" value="FA_hydroxylase"/>
    <property type="match status" value="1"/>
</dbReference>
<dbReference type="InterPro" id="IPR051689">
    <property type="entry name" value="Sterol_desaturase/TMEM195"/>
</dbReference>
<dbReference type="RefSeq" id="WP_377169673.1">
    <property type="nucleotide sequence ID" value="NZ_JBHSMQ010000007.1"/>
</dbReference>
<dbReference type="InterPro" id="IPR006694">
    <property type="entry name" value="Fatty_acid_hydroxylase"/>
</dbReference>
<dbReference type="EMBL" id="JBHSMQ010000007">
    <property type="protein sequence ID" value="MFC5456923.1"/>
    <property type="molecule type" value="Genomic_DNA"/>
</dbReference>
<evidence type="ECO:0000256" key="5">
    <source>
        <dbReference type="ARBA" id="ARBA00023098"/>
    </source>
</evidence>
<evidence type="ECO:0000313" key="10">
    <source>
        <dbReference type="Proteomes" id="UP001596052"/>
    </source>
</evidence>
<evidence type="ECO:0000256" key="6">
    <source>
        <dbReference type="ARBA" id="ARBA00023136"/>
    </source>
</evidence>
<feature type="transmembrane region" description="Helical" evidence="7">
    <location>
        <begin position="109"/>
        <end position="129"/>
    </location>
</feature>
<proteinExistence type="predicted"/>
<gene>
    <name evidence="9" type="ORF">ACFQDI_18800</name>
</gene>
<feature type="transmembrane region" description="Helical" evidence="7">
    <location>
        <begin position="9"/>
        <end position="27"/>
    </location>
</feature>
<accession>A0ABW0KW07</accession>
<evidence type="ECO:0000256" key="2">
    <source>
        <dbReference type="ARBA" id="ARBA00022692"/>
    </source>
</evidence>
<feature type="transmembrane region" description="Helical" evidence="7">
    <location>
        <begin position="185"/>
        <end position="204"/>
    </location>
</feature>
<keyword evidence="4 9" id="KW-0560">Oxidoreductase</keyword>
<keyword evidence="2 7" id="KW-0812">Transmembrane</keyword>